<name>A0A3B9KYN1_9PROT</name>
<evidence type="ECO:0000259" key="1">
    <source>
        <dbReference type="Pfam" id="PF22783"/>
    </source>
</evidence>
<accession>A0A3B9KYN1</accession>
<dbReference type="Proteomes" id="UP000259173">
    <property type="component" value="Unassembled WGS sequence"/>
</dbReference>
<protein>
    <recommendedName>
        <fullName evidence="1">Biofilm-associated protein BapA-like prefix-like domain-containing protein</fullName>
    </recommendedName>
</protein>
<proteinExistence type="predicted"/>
<dbReference type="EMBL" id="DMBR01000064">
    <property type="protein sequence ID" value="HAE93329.1"/>
    <property type="molecule type" value="Genomic_DNA"/>
</dbReference>
<organism evidence="2 3">
    <name type="scientific">Hyphomonas atlantica</name>
    <dbReference type="NCBI Taxonomy" id="1280948"/>
    <lineage>
        <taxon>Bacteria</taxon>
        <taxon>Pseudomonadati</taxon>
        <taxon>Pseudomonadota</taxon>
        <taxon>Alphaproteobacteria</taxon>
        <taxon>Hyphomonadales</taxon>
        <taxon>Hyphomonadaceae</taxon>
        <taxon>Hyphomonas</taxon>
    </lineage>
</organism>
<gene>
    <name evidence="2" type="ORF">DCG65_02125</name>
</gene>
<sequence length="179" mass="19350">MPASEGRVSEILSNAEIIDKANGSRRNVGEGSEIVLDRPSVIVLKLAPENVARYERRGDDLILILRGGQKIVIQDFFVKHLVEADEETTNVEASEADPAEEGRNELVLEDDNGVVWWGQYPEEWSEFHFTEVELEDVAGAAWWPWLLGALGGGAGFAAIAAGDGGGGRQPSVTNPEPVA</sequence>
<feature type="non-terminal residue" evidence="2">
    <location>
        <position position="179"/>
    </location>
</feature>
<reference evidence="2 3" key="1">
    <citation type="journal article" date="2018" name="Nat. Biotechnol.">
        <title>A standardized bacterial taxonomy based on genome phylogeny substantially revises the tree of life.</title>
        <authorList>
            <person name="Parks D.H."/>
            <person name="Chuvochina M."/>
            <person name="Waite D.W."/>
            <person name="Rinke C."/>
            <person name="Skarshewski A."/>
            <person name="Chaumeil P.A."/>
            <person name="Hugenholtz P."/>
        </authorList>
    </citation>
    <scope>NUCLEOTIDE SEQUENCE [LARGE SCALE GENOMIC DNA]</scope>
    <source>
        <strain evidence="2">UBA8557</strain>
    </source>
</reference>
<evidence type="ECO:0000313" key="3">
    <source>
        <dbReference type="Proteomes" id="UP000259173"/>
    </source>
</evidence>
<dbReference type="NCBIfam" id="NF033677">
    <property type="entry name" value="biofilm_BapA_N"/>
    <property type="match status" value="1"/>
</dbReference>
<feature type="domain" description="Biofilm-associated protein BapA-like prefix-like" evidence="1">
    <location>
        <begin position="14"/>
        <end position="133"/>
    </location>
</feature>
<comment type="caution">
    <text evidence="2">The sequence shown here is derived from an EMBL/GenBank/DDBJ whole genome shotgun (WGS) entry which is preliminary data.</text>
</comment>
<dbReference type="AlphaFoldDB" id="A0A3B9KYN1"/>
<dbReference type="InterPro" id="IPR048051">
    <property type="entry name" value="BapA-like_prefix-like"/>
</dbReference>
<dbReference type="Pfam" id="PF22783">
    <property type="entry name" value="BapA_N"/>
    <property type="match status" value="1"/>
</dbReference>
<evidence type="ECO:0000313" key="2">
    <source>
        <dbReference type="EMBL" id="HAE93329.1"/>
    </source>
</evidence>